<evidence type="ECO:0000256" key="1">
    <source>
        <dbReference type="ARBA" id="ARBA00022475"/>
    </source>
</evidence>
<keyword evidence="8 10" id="KW-0594">Phospholipid biosynthesis</keyword>
<evidence type="ECO:0000256" key="8">
    <source>
        <dbReference type="ARBA" id="ARBA00023209"/>
    </source>
</evidence>
<dbReference type="KEGG" id="cprv:CYPRO_0362"/>
<comment type="similarity">
    <text evidence="10">Belongs to the PlsY family.</text>
</comment>
<gene>
    <name evidence="10" type="primary">plsY</name>
    <name evidence="11" type="ORF">CYPRO_0362</name>
</gene>
<evidence type="ECO:0000256" key="4">
    <source>
        <dbReference type="ARBA" id="ARBA00022692"/>
    </source>
</evidence>
<sequence length="230" mass="24680">MGTLLIIGLLSYLIGAIPSSLWAGKVYKKIDLRNYGSGNLGATNTFRILGWKAGVVVGLLDFGKGFIAAFYISGIATGAIPTVHSGWETEVFVQIYAGLMAVVGHMYSLFANFKGGKGVLTACGMLYAIEPISISLALLVFLTVLFTSRYVSAASIIASIMYPIFLLLLRFGFDYAIDGSLMVITAVLAITIVVKHRSNIQRLLNGTENRIRSFSPAKGRINEEQAGQGA</sequence>
<dbReference type="Pfam" id="PF02660">
    <property type="entry name" value="G3P_acyltransf"/>
    <property type="match status" value="1"/>
</dbReference>
<keyword evidence="11" id="KW-0012">Acyltransferase</keyword>
<dbReference type="GO" id="GO:0008654">
    <property type="term" value="P:phospholipid biosynthetic process"/>
    <property type="evidence" value="ECO:0007669"/>
    <property type="project" value="UniProtKB-UniRule"/>
</dbReference>
<keyword evidence="1 10" id="KW-1003">Cell membrane</keyword>
<dbReference type="AlphaFoldDB" id="A0A345UGP8"/>
<dbReference type="HAMAP" id="MF_01043">
    <property type="entry name" value="PlsY"/>
    <property type="match status" value="1"/>
</dbReference>
<dbReference type="EC" id="2.3.1.275" evidence="10"/>
<keyword evidence="6 10" id="KW-0443">Lipid metabolism</keyword>
<keyword evidence="7 10" id="KW-0472">Membrane</keyword>
<feature type="transmembrane region" description="Helical" evidence="10">
    <location>
        <begin position="95"/>
        <end position="113"/>
    </location>
</feature>
<protein>
    <recommendedName>
        <fullName evidence="10">Glycerol-3-phosphate acyltransferase</fullName>
    </recommendedName>
    <alternativeName>
        <fullName evidence="10">Acyl-PO4 G3P acyltransferase</fullName>
    </alternativeName>
    <alternativeName>
        <fullName evidence="10">Acyl-phosphate--glycerol-3-phosphate acyltransferase</fullName>
    </alternativeName>
    <alternativeName>
        <fullName evidence="10">G3P acyltransferase</fullName>
        <shortName evidence="10">GPAT</shortName>
        <ecNumber evidence="10">2.3.1.275</ecNumber>
    </alternativeName>
    <alternativeName>
        <fullName evidence="10">Lysophosphatidic acid synthase</fullName>
        <shortName evidence="10">LPA synthase</shortName>
    </alternativeName>
</protein>
<dbReference type="SMART" id="SM01207">
    <property type="entry name" value="G3P_acyltransf"/>
    <property type="match status" value="1"/>
</dbReference>
<feature type="transmembrane region" description="Helical" evidence="10">
    <location>
        <begin position="65"/>
        <end position="83"/>
    </location>
</feature>
<feature type="transmembrane region" description="Helical" evidence="10">
    <location>
        <begin position="119"/>
        <end position="143"/>
    </location>
</feature>
<proteinExistence type="inferred from homology"/>
<keyword evidence="2 10" id="KW-0444">Lipid biosynthesis</keyword>
<dbReference type="RefSeq" id="WP_114982953.1">
    <property type="nucleotide sequence ID" value="NZ_CP027806.1"/>
</dbReference>
<reference evidence="11 12" key="1">
    <citation type="submission" date="2018-03" db="EMBL/GenBank/DDBJ databases">
        <title>Phenotypic and genomic properties of Cyclonatronum proteinivorum gen. nov., sp. nov., a haloalkaliphilic bacteroidete from soda lakes possessing Na+-translocating rhodopsin.</title>
        <authorList>
            <person name="Toshchakov S.V."/>
            <person name="Korzhenkov A."/>
            <person name="Samarov N.I."/>
            <person name="Kublanov I.V."/>
            <person name="Muntyan M.S."/>
            <person name="Sorokin D.Y."/>
        </authorList>
    </citation>
    <scope>NUCLEOTIDE SEQUENCE [LARGE SCALE GENOMIC DNA]</scope>
    <source>
        <strain evidence="11 12">Omega</strain>
    </source>
</reference>
<dbReference type="PANTHER" id="PTHR30309:SF0">
    <property type="entry name" value="GLYCEROL-3-PHOSPHATE ACYLTRANSFERASE-RELATED"/>
    <property type="match status" value="1"/>
</dbReference>
<keyword evidence="5 10" id="KW-1133">Transmembrane helix</keyword>
<evidence type="ECO:0000256" key="5">
    <source>
        <dbReference type="ARBA" id="ARBA00022989"/>
    </source>
</evidence>
<dbReference type="NCBIfam" id="TIGR00023">
    <property type="entry name" value="glycerol-3-phosphate 1-O-acyltransferase PlsY"/>
    <property type="match status" value="1"/>
</dbReference>
<comment type="catalytic activity">
    <reaction evidence="10">
        <text>an acyl phosphate + sn-glycerol 3-phosphate = a 1-acyl-sn-glycero-3-phosphate + phosphate</text>
        <dbReference type="Rhea" id="RHEA:34075"/>
        <dbReference type="ChEBI" id="CHEBI:43474"/>
        <dbReference type="ChEBI" id="CHEBI:57597"/>
        <dbReference type="ChEBI" id="CHEBI:57970"/>
        <dbReference type="ChEBI" id="CHEBI:59918"/>
        <dbReference type="EC" id="2.3.1.275"/>
    </reaction>
</comment>
<dbReference type="InterPro" id="IPR003811">
    <property type="entry name" value="G3P_acylTferase_PlsY"/>
</dbReference>
<evidence type="ECO:0000256" key="6">
    <source>
        <dbReference type="ARBA" id="ARBA00023098"/>
    </source>
</evidence>
<feature type="transmembrane region" description="Helical" evidence="10">
    <location>
        <begin position="150"/>
        <end position="169"/>
    </location>
</feature>
<evidence type="ECO:0000313" key="11">
    <source>
        <dbReference type="EMBL" id="AXI99649.1"/>
    </source>
</evidence>
<dbReference type="PANTHER" id="PTHR30309">
    <property type="entry name" value="INNER MEMBRANE PROTEIN YGIH"/>
    <property type="match status" value="1"/>
</dbReference>
<evidence type="ECO:0000313" key="12">
    <source>
        <dbReference type="Proteomes" id="UP000254808"/>
    </source>
</evidence>
<keyword evidence="3 10" id="KW-0808">Transferase</keyword>
<dbReference type="OrthoDB" id="9777124at2"/>
<dbReference type="Proteomes" id="UP000254808">
    <property type="component" value="Chromosome"/>
</dbReference>
<evidence type="ECO:0000256" key="7">
    <source>
        <dbReference type="ARBA" id="ARBA00023136"/>
    </source>
</evidence>
<evidence type="ECO:0000256" key="9">
    <source>
        <dbReference type="ARBA" id="ARBA00023264"/>
    </source>
</evidence>
<keyword evidence="4 10" id="KW-0812">Transmembrane</keyword>
<dbReference type="GO" id="GO:0005886">
    <property type="term" value="C:plasma membrane"/>
    <property type="evidence" value="ECO:0007669"/>
    <property type="project" value="UniProtKB-SubCell"/>
</dbReference>
<dbReference type="EMBL" id="CP027806">
    <property type="protein sequence ID" value="AXI99649.1"/>
    <property type="molecule type" value="Genomic_DNA"/>
</dbReference>
<comment type="pathway">
    <text evidence="10">Lipid metabolism; phospholipid metabolism.</text>
</comment>
<dbReference type="UniPathway" id="UPA00085"/>
<evidence type="ECO:0000256" key="3">
    <source>
        <dbReference type="ARBA" id="ARBA00022679"/>
    </source>
</evidence>
<comment type="subunit">
    <text evidence="10">Probably interacts with PlsX.</text>
</comment>
<dbReference type="GO" id="GO:0043772">
    <property type="term" value="F:acyl-phosphate glycerol-3-phosphate acyltransferase activity"/>
    <property type="evidence" value="ECO:0007669"/>
    <property type="project" value="UniProtKB-UniRule"/>
</dbReference>
<keyword evidence="9 10" id="KW-1208">Phospholipid metabolism</keyword>
<comment type="function">
    <text evidence="10">Catalyzes the transfer of an acyl group from acyl-phosphate (acyl-PO(4)) to glycerol-3-phosphate (G3P) to form lysophosphatidic acid (LPA). This enzyme utilizes acyl-phosphate as fatty acyl donor, but not acyl-CoA or acyl-ACP.</text>
</comment>
<organism evidence="11 12">
    <name type="scientific">Cyclonatronum proteinivorum</name>
    <dbReference type="NCBI Taxonomy" id="1457365"/>
    <lineage>
        <taxon>Bacteria</taxon>
        <taxon>Pseudomonadati</taxon>
        <taxon>Balneolota</taxon>
        <taxon>Balneolia</taxon>
        <taxon>Balneolales</taxon>
        <taxon>Cyclonatronaceae</taxon>
        <taxon>Cyclonatronum</taxon>
    </lineage>
</organism>
<name>A0A345UGP8_9BACT</name>
<evidence type="ECO:0000256" key="10">
    <source>
        <dbReference type="HAMAP-Rule" id="MF_01043"/>
    </source>
</evidence>
<accession>A0A345UGP8</accession>
<evidence type="ECO:0000256" key="2">
    <source>
        <dbReference type="ARBA" id="ARBA00022516"/>
    </source>
</evidence>
<comment type="subcellular location">
    <subcellularLocation>
        <location evidence="10">Cell membrane</location>
        <topology evidence="10">Multi-pass membrane protein</topology>
    </subcellularLocation>
</comment>
<keyword evidence="12" id="KW-1185">Reference proteome</keyword>